<reference evidence="2" key="1">
    <citation type="journal article" date="2020" name="Nat. Commun.">
        <title>Large-scale genome sequencing of mycorrhizal fungi provides insights into the early evolution of symbiotic traits.</title>
        <authorList>
            <person name="Miyauchi S."/>
            <person name="Kiss E."/>
            <person name="Kuo A."/>
            <person name="Drula E."/>
            <person name="Kohler A."/>
            <person name="Sanchez-Garcia M."/>
            <person name="Morin E."/>
            <person name="Andreopoulos B."/>
            <person name="Barry K.W."/>
            <person name="Bonito G."/>
            <person name="Buee M."/>
            <person name="Carver A."/>
            <person name="Chen C."/>
            <person name="Cichocki N."/>
            <person name="Clum A."/>
            <person name="Culley D."/>
            <person name="Crous P.W."/>
            <person name="Fauchery L."/>
            <person name="Girlanda M."/>
            <person name="Hayes R.D."/>
            <person name="Keri Z."/>
            <person name="LaButti K."/>
            <person name="Lipzen A."/>
            <person name="Lombard V."/>
            <person name="Magnuson J."/>
            <person name="Maillard F."/>
            <person name="Murat C."/>
            <person name="Nolan M."/>
            <person name="Ohm R.A."/>
            <person name="Pangilinan J."/>
            <person name="Pereira M.F."/>
            <person name="Perotto S."/>
            <person name="Peter M."/>
            <person name="Pfister S."/>
            <person name="Riley R."/>
            <person name="Sitrit Y."/>
            <person name="Stielow J.B."/>
            <person name="Szollosi G."/>
            <person name="Zifcakova L."/>
            <person name="Stursova M."/>
            <person name="Spatafora J.W."/>
            <person name="Tedersoo L."/>
            <person name="Vaario L.M."/>
            <person name="Yamada A."/>
            <person name="Yan M."/>
            <person name="Wang P."/>
            <person name="Xu J."/>
            <person name="Bruns T."/>
            <person name="Baldrian P."/>
            <person name="Vilgalys R."/>
            <person name="Dunand C."/>
            <person name="Henrissat B."/>
            <person name="Grigoriev I.V."/>
            <person name="Hibbett D."/>
            <person name="Nagy L.G."/>
            <person name="Martin F.M."/>
        </authorList>
    </citation>
    <scope>NUCLEOTIDE SEQUENCE</scope>
    <source>
        <strain evidence="2">UP504</strain>
    </source>
</reference>
<dbReference type="PANTHER" id="PTHR12652">
    <property type="entry name" value="PEROXISOMAL BIOGENESIS FACTOR 11"/>
    <property type="match status" value="1"/>
</dbReference>
<name>A0A9P6AQZ6_9AGAM</name>
<sequence>MSYNPENPPWPSTAHSSSSAGSGYFPTPDHESSMGSPNPAYALHSSIHINPGSELPHQALSPLSPQSQARPRKDGSHTGSAPKNRPSSIPLTSSSRIIKSAPIILVRPEEVWRETLKTAYGRDKAFKIMQYTMRVLLLGHQRTVSVLRKPIGDKVVGRLNIAIRHLSVTRKCLILFNWLTPLIQITSPSETSVPFASSAAGLSSPTLLHRFLHAPPPVLLDLFNSVFDDVATFSKLGLVGAGIGRRAGKLADWMWFASTLAGLVEVGAERSMVKGMLSELERRIYEAEVEKVGDLSTLEGDEDEVKKLRSQYGWLGLSRVKLYMDLIFVSYNVFELQRARDPVQTFTGLFAALLSSYKMYESQRSELFKSAT</sequence>
<feature type="compositionally biased region" description="Low complexity" evidence="1">
    <location>
        <begin position="12"/>
        <end position="23"/>
    </location>
</feature>
<dbReference type="OrthoDB" id="411017at2759"/>
<dbReference type="EMBL" id="MU129024">
    <property type="protein sequence ID" value="KAF9510059.1"/>
    <property type="molecule type" value="Genomic_DNA"/>
</dbReference>
<dbReference type="GO" id="GO:0016559">
    <property type="term" value="P:peroxisome fission"/>
    <property type="evidence" value="ECO:0007669"/>
    <property type="project" value="TreeGrafter"/>
</dbReference>
<gene>
    <name evidence="2" type="ORF">BS47DRAFT_106277</name>
</gene>
<evidence type="ECO:0000313" key="2">
    <source>
        <dbReference type="EMBL" id="KAF9510059.1"/>
    </source>
</evidence>
<feature type="compositionally biased region" description="Pro residues" evidence="1">
    <location>
        <begin position="1"/>
        <end position="11"/>
    </location>
</feature>
<feature type="compositionally biased region" description="Polar residues" evidence="1">
    <location>
        <begin position="77"/>
        <end position="92"/>
    </location>
</feature>
<dbReference type="PANTHER" id="PTHR12652:SF19">
    <property type="entry name" value="PEROXISOMAL BIOGENESIS FACTOR 11"/>
    <property type="match status" value="1"/>
</dbReference>
<evidence type="ECO:0000313" key="3">
    <source>
        <dbReference type="Proteomes" id="UP000886523"/>
    </source>
</evidence>
<evidence type="ECO:0000256" key="1">
    <source>
        <dbReference type="SAM" id="MobiDB-lite"/>
    </source>
</evidence>
<protein>
    <submittedName>
        <fullName evidence="2">Uncharacterized protein</fullName>
    </submittedName>
</protein>
<keyword evidence="3" id="KW-1185">Reference proteome</keyword>
<organism evidence="2 3">
    <name type="scientific">Hydnum rufescens UP504</name>
    <dbReference type="NCBI Taxonomy" id="1448309"/>
    <lineage>
        <taxon>Eukaryota</taxon>
        <taxon>Fungi</taxon>
        <taxon>Dikarya</taxon>
        <taxon>Basidiomycota</taxon>
        <taxon>Agaricomycotina</taxon>
        <taxon>Agaricomycetes</taxon>
        <taxon>Cantharellales</taxon>
        <taxon>Hydnaceae</taxon>
        <taxon>Hydnum</taxon>
    </lineage>
</organism>
<dbReference type="GO" id="GO:0005778">
    <property type="term" value="C:peroxisomal membrane"/>
    <property type="evidence" value="ECO:0007669"/>
    <property type="project" value="TreeGrafter"/>
</dbReference>
<feature type="region of interest" description="Disordered" evidence="1">
    <location>
        <begin position="1"/>
        <end position="92"/>
    </location>
</feature>
<proteinExistence type="predicted"/>
<accession>A0A9P6AQZ6</accession>
<comment type="caution">
    <text evidence="2">The sequence shown here is derived from an EMBL/GenBank/DDBJ whole genome shotgun (WGS) entry which is preliminary data.</text>
</comment>
<dbReference type="Proteomes" id="UP000886523">
    <property type="component" value="Unassembled WGS sequence"/>
</dbReference>
<dbReference type="AlphaFoldDB" id="A0A9P6AQZ6"/>